<sequence length="74" mass="8865">MRIKKIIWQNRRDFEAEFICPFCGHEEKIKGYDDANYHKNVIPELPCKECGKREIDGNKEYRPLQTTYPEGFQV</sequence>
<organism evidence="1 2">
    <name type="scientific">Megasphaera cerevisiae DSM 20462</name>
    <dbReference type="NCBI Taxonomy" id="1122219"/>
    <lineage>
        <taxon>Bacteria</taxon>
        <taxon>Bacillati</taxon>
        <taxon>Bacillota</taxon>
        <taxon>Negativicutes</taxon>
        <taxon>Veillonellales</taxon>
        <taxon>Veillonellaceae</taxon>
        <taxon>Megasphaera</taxon>
    </lineage>
</organism>
<dbReference type="AlphaFoldDB" id="A0A0J6WUJ6"/>
<comment type="caution">
    <text evidence="1">The sequence shown here is derived from an EMBL/GenBank/DDBJ whole genome shotgun (WGS) entry which is preliminary data.</text>
</comment>
<dbReference type="EMBL" id="LEKT01000008">
    <property type="protein sequence ID" value="KMO87210.1"/>
    <property type="molecule type" value="Genomic_DNA"/>
</dbReference>
<evidence type="ECO:0000313" key="2">
    <source>
        <dbReference type="Proteomes" id="UP000036503"/>
    </source>
</evidence>
<evidence type="ECO:0000313" key="1">
    <source>
        <dbReference type="EMBL" id="KMO87210.1"/>
    </source>
</evidence>
<dbReference type="OrthoDB" id="9256063at2"/>
<protein>
    <submittedName>
        <fullName evidence="1">Uncharacterized protein</fullName>
    </submittedName>
</protein>
<name>A0A0J6WUJ6_9FIRM</name>
<reference evidence="1 2" key="1">
    <citation type="submission" date="2015-06" db="EMBL/GenBank/DDBJ databases">
        <title>Draft genome sequence of beer spoilage bacterium Megasphaera cerevisiae type strain 20462.</title>
        <authorList>
            <person name="Kutumbaka K."/>
            <person name="Pasmowitz J."/>
            <person name="Mategko J."/>
            <person name="Reyes D."/>
            <person name="Friedrich A."/>
            <person name="Han S."/>
            <person name="Martens-Habbena W."/>
            <person name="Neal-McKinney J."/>
            <person name="Janagama H.K."/>
            <person name="Nadala C."/>
            <person name="Samadpour M."/>
        </authorList>
    </citation>
    <scope>NUCLEOTIDE SEQUENCE [LARGE SCALE GENOMIC DNA]</scope>
    <source>
        <strain evidence="1 2">DSM 20462</strain>
    </source>
</reference>
<keyword evidence="2" id="KW-1185">Reference proteome</keyword>
<dbReference type="PATRIC" id="fig|1122219.3.peg.3115"/>
<dbReference type="Proteomes" id="UP000036503">
    <property type="component" value="Unassembled WGS sequence"/>
</dbReference>
<accession>A0A0J6WUJ6</accession>
<dbReference type="InParanoid" id="A0A0J6WUJ6"/>
<gene>
    <name evidence="1" type="ORF">AB840_04050</name>
</gene>
<proteinExistence type="predicted"/>
<dbReference type="RefSeq" id="WP_048513554.1">
    <property type="nucleotide sequence ID" value="NZ_FUXD01000008.1"/>
</dbReference>